<dbReference type="PANTHER" id="PTHR32085">
    <property type="entry name" value="PROTEIN CSF1"/>
    <property type="match status" value="1"/>
</dbReference>
<dbReference type="InterPro" id="IPR029636">
    <property type="entry name" value="Csf1"/>
</dbReference>
<feature type="compositionally biased region" description="Low complexity" evidence="1">
    <location>
        <begin position="289"/>
        <end position="310"/>
    </location>
</feature>
<dbReference type="Proteomes" id="UP000095038">
    <property type="component" value="Unassembled WGS sequence"/>
</dbReference>
<keyword evidence="2" id="KW-1133">Transmembrane helix</keyword>
<protein>
    <recommendedName>
        <fullName evidence="7">Protein CSF1</fullName>
    </recommendedName>
</protein>
<evidence type="ECO:0000313" key="6">
    <source>
        <dbReference type="Proteomes" id="UP000095038"/>
    </source>
</evidence>
<evidence type="ECO:0000256" key="1">
    <source>
        <dbReference type="SAM" id="MobiDB-lite"/>
    </source>
</evidence>
<dbReference type="STRING" id="1344418.A0A1D2VQ46"/>
<dbReference type="PANTHER" id="PTHR32085:SF3">
    <property type="entry name" value="PROTEIN CSF1"/>
    <property type="match status" value="1"/>
</dbReference>
<feature type="domain" description="Csf1 N-terminal" evidence="3">
    <location>
        <begin position="20"/>
        <end position="1179"/>
    </location>
</feature>
<sequence>MFSNYKLLFLVLWALLIFLCIGIIFYFNRLLGLLISFVLKLVLWKFYNISITFQSFKLSFLVGSCVFKNLTIVTNDYTVSVLHGSLVWRYWLRNTRFSRYFFNSSTSYESELNEKLPSKYILKLNGLEVFYYNRSDLYNQILTDFSKNSNSNRNPSHDDNTDKENSDFDNDNDNRDHNTNNNHNDINDSNNNNENIDKTKQNIKLDKENSKYLSFILNFLPLSISINKGALIIGNNLTSSILISSFNDAIGSLDILSSLSQNDLYNQLLILNLNKFKITIKKNISYNSDNDTTANDNDNDNYKQNNNNKNTLLNNDLKLNFKKKKVKTKSFNKLFNYKYLWPSLPQYLHYDQFNQSTQSFQSSNNNDQSSLFQNSANDLSLLTKNVEYAIYSTLLDAQSIQFNYYYDIPKHSINAIASQLDTPPQFGIDLIISNSIINYGPWAERQRISLYNFFFPNQNNYKDLVYNNNANDNINIKREYQNFKININFIDKGSILRIPMKENSKDIELIKQYQKTQLNKKKHLNLNHFDIKRPFAWLELKFSAGSSIKINSDMILKPDGFNSNLICRLTDLELSTSLNHDIFLKCSEHNLNLTMNYPLKWNDTNKWTVNNTSRDIEIFLLRDHFTLLTDLLYDFTTNNTTPKEALNQYNLFRPYLYIFNWNLIGNSALYLNINEKNIINNPLDFDKNVYLSIKTDEDILIQLEVPTLSIYPKSTTIHFNLFSKLLNLNIEAPSWHTFNSFSKSNKAMKSYNFSVDGSYTYYSKVELDLVDSIIINCKGENVTFIAYGFSVKYIMTFIENYFGENIHFKTLEEYKNSFNDKDRKSFDANNQQKIINNLKFTPTLSKRKRKKIDEFQRTENEIDVLFSFCVDDGCLILPNHIYDSDSHMSLSLSNFDVDIRFTNYYMDLQCDISPINLKFMKNIKTKDLFEKNLGFKLQKKYDMFIDSINVHGHRLFGLPPDEPTYVCKWDIKNGAVIINSSGNFLNELINSFKKIAFGYDDIENSSLTSIPIVHDVTFFTYFCPLVSIKLSDDKDSGLVSLFLNKISVKFNDLANNKYSSRLDVKVDSISLEIKENKNDSLLYGGLTTSLELTNFGRKKNFISESVLQQQHLQKHDACFHRCPFFLATKNRDDFYLNSYHAIFPSLPIPDISWPLNSFTKNASSEHFLNENNTSKKPNNTKRLEKKENEYYFGESTVPNIIEQNSETETDSLIINFATTNSFLLPSSFEIVLDVLESFLSTSFDSILDNLQIDTVDELIEMLEKKSGIKFFRLLVSSFNFKYGEFKVSSVKELFTKESSHKIIESHISFKVTDISVSLKEKKVIVKESKNIMETQDETTVAANVKQIILNIYKNDIGESENIFTFLLNDIEAWYTNDSKVKNCSSFSLENFNILIKESQLYWLENFLIYLFEKTILSTRKFESVFSNQKKAEIELLYKLSTGNSEYPVQHDPAALTKPMFIFGLSKNHIRNSDSWRFITKLRHIFLNLPSQWHQRTLKVFDLCLWEAPKDSKEIVARFFSDWRSWEDFNIEESYIFKYVFEKSTKLKNIEEFSFRAYIKNFCIRLISDNMENNYILLNHINIQVSNPSFLLEGLNSLEIQPGAKPENFKINISVFSSSIKISPLCFSLIKAFKYISKSSIFQNESKTLVSSEKNNNKEIKNNSVIIAHALFFIENLELEILIDKTSYKCNSLDSSLALFLSLDFLQNKFSMVSNYTLKYFDFYILLNSSVLGFYSFEELLLDFVNESSSEKDMKKLDINLKTSYLLFEKNSDVYIEFADIFLNNELDIFKNLNLSDADNEMHQTETSDSSPNFFVENILNSNWIVSFQINQISWELDLFSSIDLNGSISRISSVFYFVNSLLILDFSLDDITNNFLYKNDNGENINLIYYFHNSFKFLTKTRCEFLISINKSIFDVNIFSGKSLLKVPDLPYILKLFFETQNDFEITFNKFSSFIKTISDLESENGNKTMSSDYKFKLSFISEIIRLSFLIEDCELFIELESIKSFWQNFIQESKADSKYDKDIFSIVPINGVFDLSSVHFSVNNSIISKMMSRIIDINFEFKLKNVKTENDFKQKIEAESQFARIYFNPFVLVKIFQSIDILSSIAEKYQNSLSHTSNFKNSTEDFDLSNPIETLFGLYSIHFFLHNVCFGWIFDENDSITAPKGIITGCSEAFINLEKNKGIFKTKYGFFGTSYGCYSDNFYCPPNKNIDEGQNRSFLPSIQVFYDVKTNINNSKDVEFTVYGEELDVKCSSEAIPGVLKSFLNSVVLTQDLSSKYRKRTLRVSSVKTESVDSSMWIQFLGLKSLKCLMTFAGGNINIVQSSFGLSSGSLNLHSPKVQILVEYNSKTLNSLQKLLLKFIIFDSDNTLNANSVPIIIDISSGIRCLMKQSRPVSENQTKKAEVNLTDKKSENNGINLIRILRDFDFQFSLHVKPQRISLSCEPTAKVKAIVSTNSLKIQFNTITKDQQTDMINGSILLSGISASLQHIYSRAISGSVQIKEILLNVALSDVDSVSISSANIFADNSYYVNIKQLEDIDMFLNIWFPKELYKSDSSNELAELKVEEPSDFIDQSLANRLHEVTTTYAFPWTINFLLINTTVKVDFGQSLGIASFNLDRFWFVSTKTKDWGQNMTLGFDNIFLVSKGRLSGSVLLEDIRLNSVISWREGSKIPLILISAGVEKIEVKIGFDYHCFFIANIQKLCGNIFNQRDKLGVSHDRLVGMGNCSVLNIYLTALSASNFLDIYSTFSRISEDNKTSYKDILDDENLNNDQSSTKSKKFADELLKSINRLKTELDVTLGKVLIHIYPSSLIDSQVLIYEASDAFAKYSQDEKNSEYNFLESKLELVINNFFLKLSSFKNQISKEVFNDLSVSNFVRHSEAATGGTIFIFPSLLISMVTVDQLSRSNVVYYSFNSSFGGKVDISWNLRSISFIREMWTTHSRAWSSRTSVKFVEENEEKDRKNKETESSEKEILVSSEMKNNILDESEISIEDVKLDSRYIYVPIKPLHIEAPQLKDLGDATPPLEWFGLYRKKFPLLTHQYVMIMMNKIVDEVEAKYASNLGKA</sequence>
<dbReference type="Pfam" id="PF25038">
    <property type="entry name" value="Csf1_C"/>
    <property type="match status" value="1"/>
</dbReference>
<keyword evidence="2" id="KW-0472">Membrane</keyword>
<feature type="region of interest" description="Disordered" evidence="1">
    <location>
        <begin position="148"/>
        <end position="196"/>
    </location>
</feature>
<dbReference type="Pfam" id="PF21678">
    <property type="entry name" value="Csf1_N"/>
    <property type="match status" value="2"/>
</dbReference>
<feature type="domain" description="Csf1 C-terminal region" evidence="4">
    <location>
        <begin position="2035"/>
        <end position="3064"/>
    </location>
</feature>
<evidence type="ECO:0000256" key="2">
    <source>
        <dbReference type="SAM" id="Phobius"/>
    </source>
</evidence>
<dbReference type="InterPro" id="IPR048636">
    <property type="entry name" value="Csf1_N"/>
</dbReference>
<evidence type="ECO:0000259" key="4">
    <source>
        <dbReference type="Pfam" id="PF25038"/>
    </source>
</evidence>
<evidence type="ECO:0008006" key="7">
    <source>
        <dbReference type="Google" id="ProtNLM"/>
    </source>
</evidence>
<dbReference type="GO" id="GO:0006113">
    <property type="term" value="P:fermentation"/>
    <property type="evidence" value="ECO:0007669"/>
    <property type="project" value="InterPro"/>
</dbReference>
<proteinExistence type="predicted"/>
<dbReference type="GeneID" id="30964662"/>
<dbReference type="InParanoid" id="A0A1D2VQ46"/>
<name>A0A1D2VQ46_9ASCO</name>
<accession>A0A1D2VQ46</accession>
<reference evidence="6" key="1">
    <citation type="submission" date="2016-05" db="EMBL/GenBank/DDBJ databases">
        <title>Comparative genomics of biotechnologically important yeasts.</title>
        <authorList>
            <consortium name="DOE Joint Genome Institute"/>
            <person name="Riley R."/>
            <person name="Haridas S."/>
            <person name="Wolfe K.H."/>
            <person name="Lopes M.R."/>
            <person name="Hittinger C.T."/>
            <person name="Goker M."/>
            <person name="Salamov A."/>
            <person name="Wisecaver J."/>
            <person name="Long T.M."/>
            <person name="Aerts A.L."/>
            <person name="Barry K."/>
            <person name="Choi C."/>
            <person name="Clum A."/>
            <person name="Coughlan A.Y."/>
            <person name="Deshpande S."/>
            <person name="Douglass A.P."/>
            <person name="Hanson S.J."/>
            <person name="Klenk H.-P."/>
            <person name="Labutti K."/>
            <person name="Lapidus A."/>
            <person name="Lindquist E."/>
            <person name="Lipzen A."/>
            <person name="Meier-Kolthoff J.P."/>
            <person name="Ohm R.A."/>
            <person name="Otillar R.P."/>
            <person name="Pangilinan J."/>
            <person name="Peng Y."/>
            <person name="Rokas A."/>
            <person name="Rosa C.A."/>
            <person name="Scheuner C."/>
            <person name="Sibirny A.A."/>
            <person name="Slot J.C."/>
            <person name="Stielow J.B."/>
            <person name="Sun H."/>
            <person name="Kurtzman C.P."/>
            <person name="Blackwell M."/>
            <person name="Grigoriev I.V."/>
            <person name="Jeffries T.W."/>
        </authorList>
    </citation>
    <scope>NUCLEOTIDE SEQUENCE [LARGE SCALE GENOMIC DNA]</scope>
    <source>
        <strain evidence="6">DSM 1968</strain>
    </source>
</reference>
<dbReference type="OrthoDB" id="10051416at2759"/>
<evidence type="ECO:0000313" key="5">
    <source>
        <dbReference type="EMBL" id="ODV63743.1"/>
    </source>
</evidence>
<feature type="domain" description="Csf1 N-terminal" evidence="3">
    <location>
        <begin position="1204"/>
        <end position="1545"/>
    </location>
</feature>
<evidence type="ECO:0000259" key="3">
    <source>
        <dbReference type="Pfam" id="PF21678"/>
    </source>
</evidence>
<dbReference type="EMBL" id="KV454475">
    <property type="protein sequence ID" value="ODV63743.1"/>
    <property type="molecule type" value="Genomic_DNA"/>
</dbReference>
<feature type="compositionally biased region" description="Low complexity" evidence="1">
    <location>
        <begin position="179"/>
        <end position="194"/>
    </location>
</feature>
<keyword evidence="6" id="KW-1185">Reference proteome</keyword>
<dbReference type="RefSeq" id="XP_020050050.1">
    <property type="nucleotide sequence ID" value="XM_020191026.1"/>
</dbReference>
<feature type="compositionally biased region" description="Basic and acidic residues" evidence="1">
    <location>
        <begin position="155"/>
        <end position="178"/>
    </location>
</feature>
<keyword evidence="2" id="KW-0812">Transmembrane</keyword>
<feature type="transmembrane region" description="Helical" evidence="2">
    <location>
        <begin position="7"/>
        <end position="27"/>
    </location>
</feature>
<gene>
    <name evidence="5" type="ORF">ASCRUDRAFT_41311</name>
</gene>
<organism evidence="5 6">
    <name type="scientific">Ascoidea rubescens DSM 1968</name>
    <dbReference type="NCBI Taxonomy" id="1344418"/>
    <lineage>
        <taxon>Eukaryota</taxon>
        <taxon>Fungi</taxon>
        <taxon>Dikarya</taxon>
        <taxon>Ascomycota</taxon>
        <taxon>Saccharomycotina</taxon>
        <taxon>Saccharomycetes</taxon>
        <taxon>Ascoideaceae</taxon>
        <taxon>Ascoidea</taxon>
    </lineage>
</organism>
<feature type="region of interest" description="Disordered" evidence="1">
    <location>
        <begin position="287"/>
        <end position="310"/>
    </location>
</feature>
<dbReference type="GO" id="GO:0016020">
    <property type="term" value="C:membrane"/>
    <property type="evidence" value="ECO:0007669"/>
    <property type="project" value="InterPro"/>
</dbReference>
<dbReference type="FunCoup" id="A0A1D2VQ46">
    <property type="interactions" value="81"/>
</dbReference>
<dbReference type="InterPro" id="IPR056779">
    <property type="entry name" value="Csf1_C"/>
</dbReference>